<feature type="domain" description="HTH iclR-type" evidence="4">
    <location>
        <begin position="7"/>
        <end position="66"/>
    </location>
</feature>
<dbReference type="EMBL" id="JAMQON010000003">
    <property type="protein sequence ID" value="MDS0260291.1"/>
    <property type="molecule type" value="Genomic_DNA"/>
</dbReference>
<dbReference type="Pfam" id="PF09339">
    <property type="entry name" value="HTH_IclR"/>
    <property type="match status" value="1"/>
</dbReference>
<proteinExistence type="predicted"/>
<dbReference type="InterPro" id="IPR029016">
    <property type="entry name" value="GAF-like_dom_sf"/>
</dbReference>
<evidence type="ECO:0000313" key="7">
    <source>
        <dbReference type="Proteomes" id="UP001259659"/>
    </source>
</evidence>
<evidence type="ECO:0000256" key="1">
    <source>
        <dbReference type="ARBA" id="ARBA00023015"/>
    </source>
</evidence>
<evidence type="ECO:0000256" key="3">
    <source>
        <dbReference type="ARBA" id="ARBA00023163"/>
    </source>
</evidence>
<dbReference type="SMART" id="SM00346">
    <property type="entry name" value="HTH_ICLR"/>
    <property type="match status" value="1"/>
</dbReference>
<evidence type="ECO:0000259" key="4">
    <source>
        <dbReference type="PROSITE" id="PS51077"/>
    </source>
</evidence>
<dbReference type="RefSeq" id="WP_310919959.1">
    <property type="nucleotide sequence ID" value="NZ_JAMQON010000003.1"/>
</dbReference>
<dbReference type="Gene3D" id="1.10.10.10">
    <property type="entry name" value="Winged helix-like DNA-binding domain superfamily/Winged helix DNA-binding domain"/>
    <property type="match status" value="1"/>
</dbReference>
<sequence>MDEPYPVQATATTMRVIEALLDHGQAGVTELATALDLSKGTVHNHLQTLHRMEFVVREGRQYRIGSRFLDVASRAREGLPAYRAARSEVARLARASGEVAALVVEEHGMAVYIFVLGGEDGETAVREGRRRPLHTDAAGKAILAHLPKDEVRELLTASAPGDETDQLLSDETALFEELRTVREQSVAFDREERADGTRSVAASLTTDNGRSVGAVCVTGPAERMSGKRLEEDITGLVVSSANSISIDLSN</sequence>
<evidence type="ECO:0000256" key="2">
    <source>
        <dbReference type="ARBA" id="ARBA00023125"/>
    </source>
</evidence>
<gene>
    <name evidence="6" type="ORF">NDI56_12880</name>
</gene>
<protein>
    <submittedName>
        <fullName evidence="6">IclR family transcriptional regulator</fullName>
    </submittedName>
</protein>
<keyword evidence="2" id="KW-0238">DNA-binding</keyword>
<dbReference type="InterPro" id="IPR050707">
    <property type="entry name" value="HTH_MetabolicPath_Reg"/>
</dbReference>
<dbReference type="InterPro" id="IPR014757">
    <property type="entry name" value="Tscrpt_reg_IclR_C"/>
</dbReference>
<evidence type="ECO:0000259" key="5">
    <source>
        <dbReference type="PROSITE" id="PS51078"/>
    </source>
</evidence>
<keyword evidence="3" id="KW-0804">Transcription</keyword>
<dbReference type="PROSITE" id="PS51077">
    <property type="entry name" value="HTH_ICLR"/>
    <property type="match status" value="1"/>
</dbReference>
<dbReference type="PANTHER" id="PTHR30136">
    <property type="entry name" value="HELIX-TURN-HELIX TRANSCRIPTIONAL REGULATOR, ICLR FAMILY"/>
    <property type="match status" value="1"/>
</dbReference>
<dbReference type="SUPFAM" id="SSF55781">
    <property type="entry name" value="GAF domain-like"/>
    <property type="match status" value="1"/>
</dbReference>
<dbReference type="Proteomes" id="UP001259659">
    <property type="component" value="Unassembled WGS sequence"/>
</dbReference>
<dbReference type="Gene3D" id="3.30.450.40">
    <property type="match status" value="1"/>
</dbReference>
<dbReference type="InterPro" id="IPR036390">
    <property type="entry name" value="WH_DNA-bd_sf"/>
</dbReference>
<reference evidence="6 7" key="1">
    <citation type="submission" date="2022-06" db="EMBL/GenBank/DDBJ databases">
        <title>Haloarcula sp. a new haloarchaeum isolate from saline soil.</title>
        <authorList>
            <person name="Strakova D."/>
            <person name="Galisteo C."/>
            <person name="Sanchez-Porro C."/>
            <person name="Ventosa A."/>
        </authorList>
    </citation>
    <scope>NUCLEOTIDE SEQUENCE [LARGE SCALE GENOMIC DNA]</scope>
    <source>
        <strain evidence="6 7">S1CR25-12</strain>
    </source>
</reference>
<feature type="domain" description="IclR-ED" evidence="5">
    <location>
        <begin position="67"/>
        <end position="250"/>
    </location>
</feature>
<dbReference type="PANTHER" id="PTHR30136:SF35">
    <property type="entry name" value="HTH-TYPE TRANSCRIPTIONAL REGULATOR RV1719"/>
    <property type="match status" value="1"/>
</dbReference>
<comment type="caution">
    <text evidence="6">The sequence shown here is derived from an EMBL/GenBank/DDBJ whole genome shotgun (WGS) entry which is preliminary data.</text>
</comment>
<dbReference type="SUPFAM" id="SSF46785">
    <property type="entry name" value="Winged helix' DNA-binding domain"/>
    <property type="match status" value="1"/>
</dbReference>
<dbReference type="Pfam" id="PF01614">
    <property type="entry name" value="IclR_C"/>
    <property type="match status" value="1"/>
</dbReference>
<evidence type="ECO:0000313" key="6">
    <source>
        <dbReference type="EMBL" id="MDS0260291.1"/>
    </source>
</evidence>
<name>A0ABU2FDF7_9EURY</name>
<dbReference type="InterPro" id="IPR036388">
    <property type="entry name" value="WH-like_DNA-bd_sf"/>
</dbReference>
<organism evidence="6 7">
    <name type="scientific">Haloarcula saliterrae</name>
    <dbReference type="NCBI Taxonomy" id="2950534"/>
    <lineage>
        <taxon>Archaea</taxon>
        <taxon>Methanobacteriati</taxon>
        <taxon>Methanobacteriota</taxon>
        <taxon>Stenosarchaea group</taxon>
        <taxon>Halobacteria</taxon>
        <taxon>Halobacteriales</taxon>
        <taxon>Haloarculaceae</taxon>
        <taxon>Haloarcula</taxon>
    </lineage>
</organism>
<keyword evidence="1" id="KW-0805">Transcription regulation</keyword>
<dbReference type="InterPro" id="IPR005471">
    <property type="entry name" value="Tscrpt_reg_IclR_N"/>
</dbReference>
<keyword evidence="7" id="KW-1185">Reference proteome</keyword>
<dbReference type="PROSITE" id="PS51078">
    <property type="entry name" value="ICLR_ED"/>
    <property type="match status" value="1"/>
</dbReference>
<accession>A0ABU2FDF7</accession>